<accession>A0A6C0CRS2</accession>
<proteinExistence type="predicted"/>
<dbReference type="AlphaFoldDB" id="A0A6C0CRS2"/>
<protein>
    <recommendedName>
        <fullName evidence="3">Holin</fullName>
    </recommendedName>
</protein>
<feature type="transmembrane region" description="Helical" evidence="1">
    <location>
        <begin position="14"/>
        <end position="31"/>
    </location>
</feature>
<name>A0A6C0CRS2_9ZZZZ</name>
<dbReference type="EMBL" id="MN739479">
    <property type="protein sequence ID" value="QHT06917.1"/>
    <property type="molecule type" value="Genomic_DNA"/>
</dbReference>
<keyword evidence="1" id="KW-0812">Transmembrane</keyword>
<keyword evidence="1" id="KW-1133">Transmembrane helix</keyword>
<keyword evidence="1" id="KW-0472">Membrane</keyword>
<sequence length="85" mass="9208">MEYTFDYQEMFTRIVKYLIEGLVVGIVAAILPEKPLSWDKVLLLGLTAAAMFSILDLVAPSISTSARQGAGLGLGFNLVGFPMRA</sequence>
<reference evidence="2" key="1">
    <citation type="journal article" date="2020" name="Nature">
        <title>Giant virus diversity and host interactions through global metagenomics.</title>
        <authorList>
            <person name="Schulz F."/>
            <person name="Roux S."/>
            <person name="Paez-Espino D."/>
            <person name="Jungbluth S."/>
            <person name="Walsh D.A."/>
            <person name="Denef V.J."/>
            <person name="McMahon K.D."/>
            <person name="Konstantinidis K.T."/>
            <person name="Eloe-Fadrosh E.A."/>
            <person name="Kyrpides N.C."/>
            <person name="Woyke T."/>
        </authorList>
    </citation>
    <scope>NUCLEOTIDE SEQUENCE</scope>
    <source>
        <strain evidence="2">GVMAG-M-3300021962-46</strain>
    </source>
</reference>
<feature type="transmembrane region" description="Helical" evidence="1">
    <location>
        <begin position="43"/>
        <end position="62"/>
    </location>
</feature>
<organism evidence="2">
    <name type="scientific">viral metagenome</name>
    <dbReference type="NCBI Taxonomy" id="1070528"/>
    <lineage>
        <taxon>unclassified sequences</taxon>
        <taxon>metagenomes</taxon>
        <taxon>organismal metagenomes</taxon>
    </lineage>
</organism>
<evidence type="ECO:0000313" key="2">
    <source>
        <dbReference type="EMBL" id="QHT06917.1"/>
    </source>
</evidence>
<evidence type="ECO:0008006" key="3">
    <source>
        <dbReference type="Google" id="ProtNLM"/>
    </source>
</evidence>
<evidence type="ECO:0000256" key="1">
    <source>
        <dbReference type="SAM" id="Phobius"/>
    </source>
</evidence>